<dbReference type="EMBL" id="JBHTLH010000012">
    <property type="protein sequence ID" value="MFD1124680.1"/>
    <property type="molecule type" value="Genomic_DNA"/>
</dbReference>
<keyword evidence="1" id="KW-0472">Membrane</keyword>
<dbReference type="RefSeq" id="WP_121979608.1">
    <property type="nucleotide sequence ID" value="NZ_JBHTLH010000012.1"/>
</dbReference>
<feature type="transmembrane region" description="Helical" evidence="1">
    <location>
        <begin position="80"/>
        <end position="106"/>
    </location>
</feature>
<dbReference type="InterPro" id="IPR010380">
    <property type="entry name" value="DUF975"/>
</dbReference>
<dbReference type="PANTHER" id="PTHR40076">
    <property type="entry name" value="MEMBRANE PROTEIN-RELATED"/>
    <property type="match status" value="1"/>
</dbReference>
<keyword evidence="1" id="KW-0812">Transmembrane</keyword>
<dbReference type="Proteomes" id="UP001597156">
    <property type="component" value="Unassembled WGS sequence"/>
</dbReference>
<reference evidence="3" key="1">
    <citation type="journal article" date="2019" name="Int. J. Syst. Evol. Microbiol.">
        <title>The Global Catalogue of Microorganisms (GCM) 10K type strain sequencing project: providing services to taxonomists for standard genome sequencing and annotation.</title>
        <authorList>
            <consortium name="The Broad Institute Genomics Platform"/>
            <consortium name="The Broad Institute Genome Sequencing Center for Infectious Disease"/>
            <person name="Wu L."/>
            <person name="Ma J."/>
        </authorList>
    </citation>
    <scope>NUCLEOTIDE SEQUENCE [LARGE SCALE GENOMIC DNA]</scope>
    <source>
        <strain evidence="3">CCUG 71848</strain>
    </source>
</reference>
<gene>
    <name evidence="2" type="ORF">ACFQ22_04790</name>
</gene>
<organism evidence="2 3">
    <name type="scientific">Lentilactobacillus raoultii</name>
    <dbReference type="NCBI Taxonomy" id="1987503"/>
    <lineage>
        <taxon>Bacteria</taxon>
        <taxon>Bacillati</taxon>
        <taxon>Bacillota</taxon>
        <taxon>Bacilli</taxon>
        <taxon>Lactobacillales</taxon>
        <taxon>Lactobacillaceae</taxon>
        <taxon>Lentilactobacillus</taxon>
    </lineage>
</organism>
<dbReference type="Pfam" id="PF06161">
    <property type="entry name" value="DUF975"/>
    <property type="match status" value="1"/>
</dbReference>
<feature type="transmembrane region" description="Helical" evidence="1">
    <location>
        <begin position="20"/>
        <end position="41"/>
    </location>
</feature>
<proteinExistence type="predicted"/>
<keyword evidence="1" id="KW-1133">Transmembrane helix</keyword>
<keyword evidence="3" id="KW-1185">Reference proteome</keyword>
<name>A0ABW3PQT3_9LACO</name>
<evidence type="ECO:0000313" key="3">
    <source>
        <dbReference type="Proteomes" id="UP001597156"/>
    </source>
</evidence>
<evidence type="ECO:0000256" key="1">
    <source>
        <dbReference type="SAM" id="Phobius"/>
    </source>
</evidence>
<comment type="caution">
    <text evidence="2">The sequence shown here is derived from an EMBL/GenBank/DDBJ whole genome shotgun (WGS) entry which is preliminary data.</text>
</comment>
<protein>
    <submittedName>
        <fullName evidence="2">DUF975 family protein</fullName>
    </submittedName>
</protein>
<evidence type="ECO:0000313" key="2">
    <source>
        <dbReference type="EMBL" id="MFD1124680.1"/>
    </source>
</evidence>
<accession>A0ABW3PQT3</accession>
<feature type="transmembrane region" description="Helical" evidence="1">
    <location>
        <begin position="127"/>
        <end position="155"/>
    </location>
</feature>
<sequence>MDRPQLKIEMREMLNSHFPFFLLLFLPVLIMELGFVLADYLPVVNTTKSSWNLGVYLDALTTNGPRWSFSGSPNQLTMGLALVILLAIISELLLTGIQFVAIDLIRNKATFDQPVTKSFTIFNNGDYFLGTIMINIIAGILTFLWSLLFIVPGIIKAFAYSQAVFIYRDALDQGEKISYLEAITRSRQLMDGHKMDLFVFNLSYIGWNILSNLTLNLLDIWLLPYYNLALANFYVKIHDDQSDTL</sequence>
<dbReference type="PANTHER" id="PTHR40076:SF1">
    <property type="entry name" value="MEMBRANE PROTEIN"/>
    <property type="match status" value="1"/>
</dbReference>
<feature type="transmembrane region" description="Helical" evidence="1">
    <location>
        <begin position="204"/>
        <end position="226"/>
    </location>
</feature>